<reference evidence="9" key="1">
    <citation type="submission" date="2019-09" db="EMBL/GenBank/DDBJ databases">
        <authorList>
            <person name="Teo W.F.A."/>
            <person name="Duangmal K."/>
        </authorList>
    </citation>
    <scope>NUCLEOTIDE SEQUENCE [LARGE SCALE GENOMIC DNA]</scope>
    <source>
        <strain evidence="9">K81G1</strain>
    </source>
</reference>
<feature type="transmembrane region" description="Helical" evidence="8">
    <location>
        <begin position="171"/>
        <end position="198"/>
    </location>
</feature>
<evidence type="ECO:0000256" key="2">
    <source>
        <dbReference type="ARBA" id="ARBA00022448"/>
    </source>
</evidence>
<keyword evidence="5 8" id="KW-1133">Transmembrane helix</keyword>
<dbReference type="OrthoDB" id="4325159at2"/>
<evidence type="ECO:0000256" key="5">
    <source>
        <dbReference type="ARBA" id="ARBA00022989"/>
    </source>
</evidence>
<feature type="transmembrane region" description="Helical" evidence="8">
    <location>
        <begin position="422"/>
        <end position="446"/>
    </location>
</feature>
<feature type="transmembrane region" description="Helical" evidence="8">
    <location>
        <begin position="302"/>
        <end position="321"/>
    </location>
</feature>
<comment type="similarity">
    <text evidence="7">Belongs to the GntP permease family.</text>
</comment>
<feature type="transmembrane region" description="Helical" evidence="8">
    <location>
        <begin position="6"/>
        <end position="23"/>
    </location>
</feature>
<keyword evidence="3" id="KW-1003">Cell membrane</keyword>
<proteinExistence type="inferred from homology"/>
<feature type="transmembrane region" description="Helical" evidence="8">
    <location>
        <begin position="271"/>
        <end position="290"/>
    </location>
</feature>
<feature type="transmembrane region" description="Helical" evidence="8">
    <location>
        <begin position="30"/>
        <end position="52"/>
    </location>
</feature>
<dbReference type="Pfam" id="PF02447">
    <property type="entry name" value="GntP_permease"/>
    <property type="match status" value="1"/>
</dbReference>
<evidence type="ECO:0000256" key="8">
    <source>
        <dbReference type="SAM" id="Phobius"/>
    </source>
</evidence>
<protein>
    <submittedName>
        <fullName evidence="9">Permease DsdX</fullName>
    </submittedName>
</protein>
<sequence>MSANELHLIFAAVAIVLVVVAIAKFKMNPFLALLLGAVLLGFASGLGVGGTVDAFESGFGDTLSDTAPVIGLGSLLGAIITGTGGANRIADAFVGNRPAKWIPISIAVAALIIGLPNIFDVSFVMLVPLAYALARRTGSHLLFVGMPLAAGIYTAHGLLPPHPSPTAAVSAYHASFGLTLALGLIVAVPTILICGPLLTKVASRWFGPAPDLNAGPAAGAEQKSDRQPPLWLSLGVVLLPPVLLVIGALGVDNTADGSFAHTVFSFCDDPVVALVLSVVVALIGLGKASGMSIGAVQGVAGSGLKTVGPVLLIVGAGGGLAEMLSKTGVSDVIVDFAQGWHIPALVLAWVIAALLRICLGSATVATVTAAGIVAPLAMANPSISPELLVLATASGSVMLSHVNDSGFWLFKEYFQLSVKQTFRTWSLMLSLQSVIGLAGVLVLSIFV</sequence>
<evidence type="ECO:0000313" key="9">
    <source>
        <dbReference type="EMBL" id="KAA9156943.1"/>
    </source>
</evidence>
<evidence type="ECO:0000256" key="7">
    <source>
        <dbReference type="ARBA" id="ARBA00049663"/>
    </source>
</evidence>
<comment type="subcellular location">
    <subcellularLocation>
        <location evidence="1">Cell membrane</location>
        <topology evidence="1">Multi-pass membrane protein</topology>
    </subcellularLocation>
</comment>
<name>A0A5N0UZS0_9PSEU</name>
<dbReference type="GO" id="GO:0005886">
    <property type="term" value="C:plasma membrane"/>
    <property type="evidence" value="ECO:0007669"/>
    <property type="project" value="UniProtKB-SubCell"/>
</dbReference>
<evidence type="ECO:0000256" key="4">
    <source>
        <dbReference type="ARBA" id="ARBA00022692"/>
    </source>
</evidence>
<keyword evidence="4 8" id="KW-0812">Transmembrane</keyword>
<keyword evidence="10" id="KW-1185">Reference proteome</keyword>
<dbReference type="PANTHER" id="PTHR30354">
    <property type="entry name" value="GNT FAMILY GLUCONATE TRANSPORTER"/>
    <property type="match status" value="1"/>
</dbReference>
<accession>A0A5N0UZS0</accession>
<keyword evidence="6 8" id="KW-0472">Membrane</keyword>
<dbReference type="Proteomes" id="UP000319769">
    <property type="component" value="Unassembled WGS sequence"/>
</dbReference>
<dbReference type="NCBIfam" id="TIGR00791">
    <property type="entry name" value="gntP"/>
    <property type="match status" value="1"/>
</dbReference>
<evidence type="ECO:0000256" key="1">
    <source>
        <dbReference type="ARBA" id="ARBA00004651"/>
    </source>
</evidence>
<feature type="transmembrane region" description="Helical" evidence="8">
    <location>
        <begin position="101"/>
        <end position="134"/>
    </location>
</feature>
<dbReference type="PIRSF" id="PIRSF002746">
    <property type="entry name" value="Gluconate_transporter"/>
    <property type="match status" value="1"/>
</dbReference>
<feature type="transmembrane region" description="Helical" evidence="8">
    <location>
        <begin position="230"/>
        <end position="251"/>
    </location>
</feature>
<dbReference type="GO" id="GO:0015128">
    <property type="term" value="F:gluconate transmembrane transporter activity"/>
    <property type="evidence" value="ECO:0007669"/>
    <property type="project" value="InterPro"/>
</dbReference>
<gene>
    <name evidence="9" type="ORF">FPZ12_026365</name>
</gene>
<evidence type="ECO:0000256" key="3">
    <source>
        <dbReference type="ARBA" id="ARBA00022475"/>
    </source>
</evidence>
<organism evidence="9 10">
    <name type="scientific">Amycolatopsis acidicola</name>
    <dbReference type="NCBI Taxonomy" id="2596893"/>
    <lineage>
        <taxon>Bacteria</taxon>
        <taxon>Bacillati</taxon>
        <taxon>Actinomycetota</taxon>
        <taxon>Actinomycetes</taxon>
        <taxon>Pseudonocardiales</taxon>
        <taxon>Pseudonocardiaceae</taxon>
        <taxon>Amycolatopsis</taxon>
    </lineage>
</organism>
<feature type="transmembrane region" description="Helical" evidence="8">
    <location>
        <begin position="341"/>
        <end position="374"/>
    </location>
</feature>
<dbReference type="InterPro" id="IPR003474">
    <property type="entry name" value="Glcn_transporter"/>
</dbReference>
<evidence type="ECO:0000256" key="6">
    <source>
        <dbReference type="ARBA" id="ARBA00023136"/>
    </source>
</evidence>
<dbReference type="AlphaFoldDB" id="A0A5N0UZS0"/>
<evidence type="ECO:0000313" key="10">
    <source>
        <dbReference type="Proteomes" id="UP000319769"/>
    </source>
</evidence>
<dbReference type="RefSeq" id="WP_144748455.1">
    <property type="nucleotide sequence ID" value="NZ_VMNW02000045.1"/>
</dbReference>
<comment type="caution">
    <text evidence="9">The sequence shown here is derived from an EMBL/GenBank/DDBJ whole genome shotgun (WGS) entry which is preliminary data.</text>
</comment>
<dbReference type="EMBL" id="VMNW02000045">
    <property type="protein sequence ID" value="KAA9156943.1"/>
    <property type="molecule type" value="Genomic_DNA"/>
</dbReference>
<keyword evidence="2" id="KW-0813">Transport</keyword>
<dbReference type="PANTHER" id="PTHR30354:SF22">
    <property type="entry name" value="HIGH-AFFINITY GLUCONATE TRANSPORTER"/>
    <property type="match status" value="1"/>
</dbReference>